<dbReference type="RefSeq" id="WP_108910793.1">
    <property type="nucleotide sequence ID" value="NZ_CP021886.1"/>
</dbReference>
<dbReference type="OrthoDB" id="5339137at2"/>
<dbReference type="SUPFAM" id="SSF52972">
    <property type="entry name" value="ITPase-like"/>
    <property type="match status" value="1"/>
</dbReference>
<reference evidence="4 5" key="1">
    <citation type="submission" date="2017-06" db="EMBL/GenBank/DDBJ databases">
        <title>Complete genome of Helicobacter apodemus.</title>
        <authorList>
            <person name="Cho S."/>
        </authorList>
    </citation>
    <scope>NUCLEOTIDE SEQUENCE [LARGE SCALE GENOMIC DNA]</scope>
    <source>
        <strain evidence="5">SNUVETPUB-15-01</strain>
    </source>
</reference>
<dbReference type="NCBIfam" id="NF003141">
    <property type="entry name" value="PRK04056.1"/>
    <property type="match status" value="1"/>
</dbReference>
<dbReference type="PIRSF" id="PIRSF006305">
    <property type="entry name" value="Maf"/>
    <property type="match status" value="1"/>
</dbReference>
<dbReference type="AlphaFoldDB" id="A0A2U8FCF0"/>
<protein>
    <submittedName>
        <fullName evidence="4">Septum formation inhibitor Maf</fullName>
    </submittedName>
</protein>
<dbReference type="GO" id="GO:0009117">
    <property type="term" value="P:nucleotide metabolic process"/>
    <property type="evidence" value="ECO:0007669"/>
    <property type="project" value="UniProtKB-KW"/>
</dbReference>
<comment type="cofactor">
    <cofactor evidence="1">
        <name>a divalent metal cation</name>
        <dbReference type="ChEBI" id="CHEBI:60240"/>
    </cofactor>
</comment>
<dbReference type="GO" id="GO:0047429">
    <property type="term" value="F:nucleoside triphosphate diphosphatase activity"/>
    <property type="evidence" value="ECO:0007669"/>
    <property type="project" value="InterPro"/>
</dbReference>
<evidence type="ECO:0000313" key="5">
    <source>
        <dbReference type="Proteomes" id="UP000244890"/>
    </source>
</evidence>
<proteinExistence type="predicted"/>
<evidence type="ECO:0000256" key="3">
    <source>
        <dbReference type="ARBA" id="ARBA00023080"/>
    </source>
</evidence>
<name>A0A2U8FCF0_9HELI</name>
<dbReference type="Proteomes" id="UP000244890">
    <property type="component" value="Chromosome"/>
</dbReference>
<keyword evidence="3" id="KW-0546">Nucleotide metabolism</keyword>
<dbReference type="InterPro" id="IPR003697">
    <property type="entry name" value="Maf-like"/>
</dbReference>
<organism evidence="4 5">
    <name type="scientific">Helicobacter apodemus</name>
    <dbReference type="NCBI Taxonomy" id="135569"/>
    <lineage>
        <taxon>Bacteria</taxon>
        <taxon>Pseudomonadati</taxon>
        <taxon>Campylobacterota</taxon>
        <taxon>Epsilonproteobacteria</taxon>
        <taxon>Campylobacterales</taxon>
        <taxon>Helicobacteraceae</taxon>
        <taxon>Helicobacter</taxon>
    </lineage>
</organism>
<dbReference type="InterPro" id="IPR029001">
    <property type="entry name" value="ITPase-like_fam"/>
</dbReference>
<dbReference type="PANTHER" id="PTHR43213:SF5">
    <property type="entry name" value="BIFUNCTIONAL DTTP_UTP PYROPHOSPHATASE_METHYLTRANSFERASE PROTEIN-RELATED"/>
    <property type="match status" value="1"/>
</dbReference>
<keyword evidence="2" id="KW-0378">Hydrolase</keyword>
<dbReference type="Gene3D" id="3.90.950.10">
    <property type="match status" value="1"/>
</dbReference>
<gene>
    <name evidence="4" type="ORF">CDV25_03500</name>
</gene>
<evidence type="ECO:0000256" key="1">
    <source>
        <dbReference type="ARBA" id="ARBA00001968"/>
    </source>
</evidence>
<dbReference type="KEGG" id="had:CDV25_03500"/>
<accession>A0A2U8FCF0</accession>
<dbReference type="EMBL" id="CP021886">
    <property type="protein sequence ID" value="AWI33931.1"/>
    <property type="molecule type" value="Genomic_DNA"/>
</dbReference>
<dbReference type="Pfam" id="PF02545">
    <property type="entry name" value="Maf"/>
    <property type="match status" value="1"/>
</dbReference>
<sequence length="184" mass="21088">MIRLCSSSLSRKLILSAYQIPFIQCDNNFNEESLSLTTPKSFVYQAALGKHKAALQTYGLEIPLLVVDSVVECKKKLQRKAKTQEEARSFLSAQSNASINILTCMILHSQDFYFLNLSQTYYEFFNFNKEDMESYLISKEWENKAGAVMVEGFHQKYIKKQIGETSNAMGLNFQALHPFLKETL</sequence>
<evidence type="ECO:0000256" key="2">
    <source>
        <dbReference type="ARBA" id="ARBA00022801"/>
    </source>
</evidence>
<evidence type="ECO:0000313" key="4">
    <source>
        <dbReference type="EMBL" id="AWI33931.1"/>
    </source>
</evidence>
<dbReference type="PANTHER" id="PTHR43213">
    <property type="entry name" value="BIFUNCTIONAL DTTP/UTP PYROPHOSPHATASE/METHYLTRANSFERASE PROTEIN-RELATED"/>
    <property type="match status" value="1"/>
</dbReference>